<organism evidence="2 3">
    <name type="scientific">Colletotrichum karsti</name>
    <dbReference type="NCBI Taxonomy" id="1095194"/>
    <lineage>
        <taxon>Eukaryota</taxon>
        <taxon>Fungi</taxon>
        <taxon>Dikarya</taxon>
        <taxon>Ascomycota</taxon>
        <taxon>Pezizomycotina</taxon>
        <taxon>Sordariomycetes</taxon>
        <taxon>Hypocreomycetidae</taxon>
        <taxon>Glomerellales</taxon>
        <taxon>Glomerellaceae</taxon>
        <taxon>Colletotrichum</taxon>
        <taxon>Colletotrichum boninense species complex</taxon>
    </lineage>
</organism>
<evidence type="ECO:0000256" key="1">
    <source>
        <dbReference type="SAM" id="SignalP"/>
    </source>
</evidence>
<gene>
    <name evidence="2" type="ORF">CkaCkLH20_05155</name>
</gene>
<comment type="caution">
    <text evidence="2">The sequence shown here is derived from an EMBL/GenBank/DDBJ whole genome shotgun (WGS) entry which is preliminary data.</text>
</comment>
<dbReference type="RefSeq" id="XP_038746916.1">
    <property type="nucleotide sequence ID" value="XM_038887874.1"/>
</dbReference>
<dbReference type="OrthoDB" id="4788795at2759"/>
<accession>A0A9P6LLP1</accession>
<feature type="signal peptide" evidence="1">
    <location>
        <begin position="1"/>
        <end position="19"/>
    </location>
</feature>
<reference evidence="2" key="1">
    <citation type="submission" date="2020-03" db="EMBL/GenBank/DDBJ databases">
        <authorList>
            <person name="He L."/>
        </authorList>
    </citation>
    <scope>NUCLEOTIDE SEQUENCE</scope>
    <source>
        <strain evidence="2">CkLH20</strain>
    </source>
</reference>
<evidence type="ECO:0000313" key="3">
    <source>
        <dbReference type="Proteomes" id="UP000781932"/>
    </source>
</evidence>
<feature type="chain" id="PRO_5040297211" evidence="1">
    <location>
        <begin position="20"/>
        <end position="146"/>
    </location>
</feature>
<dbReference type="Proteomes" id="UP000781932">
    <property type="component" value="Unassembled WGS sequence"/>
</dbReference>
<sequence>MNLVAAILSAMAFASLAHAGTQDPSWCAEPGDRPAHCDRRTHGLMLWPPHGKIPFSRRYNLTVADVPRDEIPEICDRLWWGLNRWGMTCDTWSHGDKPYCRAASDNSTTLEWWFETSMLCDPWKVHGAWWHATENKYGGVWCCKLD</sequence>
<protein>
    <submittedName>
        <fullName evidence="2">Uncharacterized protein</fullName>
    </submittedName>
</protein>
<evidence type="ECO:0000313" key="2">
    <source>
        <dbReference type="EMBL" id="KAF9877455.1"/>
    </source>
</evidence>
<keyword evidence="1" id="KW-0732">Signal</keyword>
<name>A0A9P6LLP1_9PEZI</name>
<dbReference type="EMBL" id="JAATWM020000014">
    <property type="protein sequence ID" value="KAF9877455.1"/>
    <property type="molecule type" value="Genomic_DNA"/>
</dbReference>
<keyword evidence="3" id="KW-1185">Reference proteome</keyword>
<dbReference type="GeneID" id="62160948"/>
<proteinExistence type="predicted"/>
<dbReference type="AlphaFoldDB" id="A0A9P6LLP1"/>
<reference evidence="2" key="2">
    <citation type="submission" date="2020-11" db="EMBL/GenBank/DDBJ databases">
        <title>Whole genome sequencing of Colletotrichum sp.</title>
        <authorList>
            <person name="Li H."/>
        </authorList>
    </citation>
    <scope>NUCLEOTIDE SEQUENCE</scope>
    <source>
        <strain evidence="2">CkLH20</strain>
    </source>
</reference>